<protein>
    <submittedName>
        <fullName evidence="3">Uncharacterized protein</fullName>
    </submittedName>
</protein>
<dbReference type="Proteomes" id="UP000663844">
    <property type="component" value="Unassembled WGS sequence"/>
</dbReference>
<dbReference type="Proteomes" id="UP000663845">
    <property type="component" value="Unassembled WGS sequence"/>
</dbReference>
<keyword evidence="1" id="KW-1133">Transmembrane helix</keyword>
<proteinExistence type="predicted"/>
<dbReference type="EMBL" id="CAJOAZ010000519">
    <property type="protein sequence ID" value="CAF3667122.1"/>
    <property type="molecule type" value="Genomic_DNA"/>
</dbReference>
<sequence>MLELHEYDDDDDTINDQAIILRKQKYKTWLYVLLLTICLYVLFYGIWIKIESETIIISNVTFDKFDQLYAEHGQTLSCPCSTITISYQNFVSNNVTMHPVCSSIFVSKKWIEGLYLSNSSQYGIHDFRKVAYSQFELLSRLCSLSQNINSQIQSNINNTELVSINLLSRRQIPSEIDNTIEFQKNNTFSQMISFLNYWRTTIQSNFLISALGTNSAFIAIDRYTFYMINGYPIPYIVENYESPIECGLDNPIIEATFPISSNDSTYPHEESTPMPSYTIIDATFPLPSNDSIYPDEEITPMSNYTIINGFYLGCTPLDALLQSTLNCLYELDCIQLLVSYFPNLIQMNFNLNISILSFKHENKSVLDYFQNLFIENWSSNINYLAYFDKCSPSICTYTTTNRKNLSYGITLLISLYGGLIIILRLVASYSINILFKWKYHSNNSNENLGKTQKNTYSENNSIHEAIKFIQGY</sequence>
<keyword evidence="1" id="KW-0472">Membrane</keyword>
<evidence type="ECO:0000313" key="2">
    <source>
        <dbReference type="EMBL" id="CAF1056836.1"/>
    </source>
</evidence>
<dbReference type="AlphaFoldDB" id="A0A818SRX3"/>
<feature type="transmembrane region" description="Helical" evidence="1">
    <location>
        <begin position="405"/>
        <end position="427"/>
    </location>
</feature>
<reference evidence="3" key="1">
    <citation type="submission" date="2021-02" db="EMBL/GenBank/DDBJ databases">
        <authorList>
            <person name="Nowell W R."/>
        </authorList>
    </citation>
    <scope>NUCLEOTIDE SEQUENCE</scope>
</reference>
<keyword evidence="1" id="KW-0812">Transmembrane</keyword>
<organism evidence="3 4">
    <name type="scientific">Adineta steineri</name>
    <dbReference type="NCBI Taxonomy" id="433720"/>
    <lineage>
        <taxon>Eukaryota</taxon>
        <taxon>Metazoa</taxon>
        <taxon>Spiralia</taxon>
        <taxon>Gnathifera</taxon>
        <taxon>Rotifera</taxon>
        <taxon>Eurotatoria</taxon>
        <taxon>Bdelloidea</taxon>
        <taxon>Adinetida</taxon>
        <taxon>Adinetidae</taxon>
        <taxon>Adineta</taxon>
    </lineage>
</organism>
<evidence type="ECO:0000313" key="4">
    <source>
        <dbReference type="Proteomes" id="UP000663844"/>
    </source>
</evidence>
<evidence type="ECO:0000256" key="1">
    <source>
        <dbReference type="SAM" id="Phobius"/>
    </source>
</evidence>
<accession>A0A818SRX3</accession>
<comment type="caution">
    <text evidence="3">The sequence shown here is derived from an EMBL/GenBank/DDBJ whole genome shotgun (WGS) entry which is preliminary data.</text>
</comment>
<evidence type="ECO:0000313" key="3">
    <source>
        <dbReference type="EMBL" id="CAF3667122.1"/>
    </source>
</evidence>
<feature type="transmembrane region" description="Helical" evidence="1">
    <location>
        <begin position="29"/>
        <end position="48"/>
    </location>
</feature>
<name>A0A818SRX3_9BILA</name>
<gene>
    <name evidence="2" type="ORF">JYZ213_LOCUS18995</name>
    <name evidence="3" type="ORF">OXD698_LOCUS9986</name>
</gene>
<dbReference type="EMBL" id="CAJNOG010000189">
    <property type="protein sequence ID" value="CAF1056836.1"/>
    <property type="molecule type" value="Genomic_DNA"/>
</dbReference>